<dbReference type="EMBL" id="JAPFFF010000670">
    <property type="protein sequence ID" value="KAK8833750.1"/>
    <property type="molecule type" value="Genomic_DNA"/>
</dbReference>
<evidence type="ECO:0000313" key="1">
    <source>
        <dbReference type="EMBL" id="KAK8833750.1"/>
    </source>
</evidence>
<organism evidence="1 3">
    <name type="scientific">Tritrichomonas musculus</name>
    <dbReference type="NCBI Taxonomy" id="1915356"/>
    <lineage>
        <taxon>Eukaryota</taxon>
        <taxon>Metamonada</taxon>
        <taxon>Parabasalia</taxon>
        <taxon>Tritrichomonadida</taxon>
        <taxon>Tritrichomonadidae</taxon>
        <taxon>Tritrichomonas</taxon>
    </lineage>
</organism>
<comment type="caution">
    <text evidence="1">The sequence shown here is derived from an EMBL/GenBank/DDBJ whole genome shotgun (WGS) entry which is preliminary data.</text>
</comment>
<proteinExistence type="predicted"/>
<dbReference type="Proteomes" id="UP001470230">
    <property type="component" value="Unassembled WGS sequence"/>
</dbReference>
<evidence type="ECO:0000313" key="3">
    <source>
        <dbReference type="Proteomes" id="UP001470230"/>
    </source>
</evidence>
<accession>A0ABR2GKJ4</accession>
<gene>
    <name evidence="2" type="ORF">M9Y10_026373</name>
    <name evidence="1" type="ORF">M9Y10_040515</name>
</gene>
<name>A0ABR2GKJ4_9EUKA</name>
<dbReference type="EMBL" id="JAPFFF010000039">
    <property type="protein sequence ID" value="KAK8842145.1"/>
    <property type="molecule type" value="Genomic_DNA"/>
</dbReference>
<reference evidence="1 3" key="1">
    <citation type="submission" date="2024-04" db="EMBL/GenBank/DDBJ databases">
        <title>Tritrichomonas musculus Genome.</title>
        <authorList>
            <person name="Alves-Ferreira E."/>
            <person name="Grigg M."/>
            <person name="Lorenzi H."/>
            <person name="Galac M."/>
        </authorList>
    </citation>
    <scope>NUCLEOTIDE SEQUENCE [LARGE SCALE GENOMIC DNA]</scope>
    <source>
        <strain evidence="1 3">EAF2021</strain>
    </source>
</reference>
<sequence>MRTVATDVLVQDLARAIERAKISRKDNKLILMSTVPDLQIIRCLGRHKELKDSDINSEVPKKDIPCSIVVFVPSEKVGQCLFKEIYKNYNKDNSTTICPLPTTIKKGETTDEFYNRLLADLILAENDRKATDEQGNPREKDPILFLMPMNISGHISQEEKALIRSQLLIPFIDKLSRVFITTNKNDSLLQIDDLIVIFDTGIEEVEFYDPKQSVIHVREQLLPIPFMESHHKLLGNLGDGIYFEFRVRSKELIPSVKRGNLGREILILRKFGINFEEKRNLPSEPNRELLDECFSTLISIGIIENTREKKLTEIGKLASKFSTVSPFYALVTAKYNQNHQFAFLCSLLIENSRSLVINSQSKLLCKHFYRDSDVATLLESLCELLEDAKVEQDDHGLSVGMIYSIYNTMSTTFDNCNGRESVINARRHFSMCGSIRPSSSSRTIH</sequence>
<keyword evidence="3" id="KW-1185">Reference proteome</keyword>
<evidence type="ECO:0000313" key="2">
    <source>
        <dbReference type="EMBL" id="KAK8842145.1"/>
    </source>
</evidence>
<protein>
    <submittedName>
        <fullName evidence="1">Uncharacterized protein</fullName>
    </submittedName>
</protein>